<reference evidence="2" key="1">
    <citation type="journal article" date="2020" name="Nature">
        <title>Giant virus diversity and host interactions through global metagenomics.</title>
        <authorList>
            <person name="Schulz F."/>
            <person name="Roux S."/>
            <person name="Paez-Espino D."/>
            <person name="Jungbluth S."/>
            <person name="Walsh D.A."/>
            <person name="Denef V.J."/>
            <person name="McMahon K.D."/>
            <person name="Konstantinidis K.T."/>
            <person name="Eloe-Fadrosh E.A."/>
            <person name="Kyrpides N.C."/>
            <person name="Woyke T."/>
        </authorList>
    </citation>
    <scope>NUCLEOTIDE SEQUENCE</scope>
    <source>
        <strain evidence="2">GVMAG-M-3300023184-13</strain>
    </source>
</reference>
<proteinExistence type="predicted"/>
<evidence type="ECO:0000313" key="2">
    <source>
        <dbReference type="EMBL" id="QHT81557.1"/>
    </source>
</evidence>
<dbReference type="EMBL" id="MN739985">
    <property type="protein sequence ID" value="QHT81557.1"/>
    <property type="molecule type" value="Genomic_DNA"/>
</dbReference>
<dbReference type="GO" id="GO:0003824">
    <property type="term" value="F:catalytic activity"/>
    <property type="evidence" value="ECO:0007669"/>
    <property type="project" value="InterPro"/>
</dbReference>
<evidence type="ECO:0000259" key="1">
    <source>
        <dbReference type="Pfam" id="PF03372"/>
    </source>
</evidence>
<sequence length="307" mass="35397">MSLTKKHSSSIKTNHTNHTKKNLVNQNENIFSILSFNIYGRGCNSFDSKLVDKLLKDNNIDVLCTQEDFGKNIYKPISNYKILPVIKNKSCGYKSSETVGVYEKIPNSINFDNCINSNQVYKKNNINRFSIIFNYKNIKIANLHLEGGRYTDQILLTDFETLLPIKLSLLEDIIKQEPDIILGDFNSVYCSNKSILNKFLEGQNSYFENVVKNDKLTKKDKSNIKQWNLEPFILLKKHGYTYAKPHNEATMITNGRGNSIIDFIFYKKNKVNLESSNIINIMNKSDSYKDDKCISDHNPIFAKFNLI</sequence>
<dbReference type="Gene3D" id="3.60.10.10">
    <property type="entry name" value="Endonuclease/exonuclease/phosphatase"/>
    <property type="match status" value="1"/>
</dbReference>
<organism evidence="2">
    <name type="scientific">viral metagenome</name>
    <dbReference type="NCBI Taxonomy" id="1070528"/>
    <lineage>
        <taxon>unclassified sequences</taxon>
        <taxon>metagenomes</taxon>
        <taxon>organismal metagenomes</taxon>
    </lineage>
</organism>
<protein>
    <recommendedName>
        <fullName evidence="1">Endonuclease/exonuclease/phosphatase domain-containing protein</fullName>
    </recommendedName>
</protein>
<dbReference type="Pfam" id="PF03372">
    <property type="entry name" value="Exo_endo_phos"/>
    <property type="match status" value="1"/>
</dbReference>
<name>A0A6C0HMG1_9ZZZZ</name>
<accession>A0A6C0HMG1</accession>
<dbReference type="InterPro" id="IPR005135">
    <property type="entry name" value="Endo/exonuclease/phosphatase"/>
</dbReference>
<dbReference type="AlphaFoldDB" id="A0A6C0HMG1"/>
<dbReference type="InterPro" id="IPR036691">
    <property type="entry name" value="Endo/exonu/phosph_ase_sf"/>
</dbReference>
<dbReference type="SUPFAM" id="SSF56219">
    <property type="entry name" value="DNase I-like"/>
    <property type="match status" value="1"/>
</dbReference>
<feature type="domain" description="Endonuclease/exonuclease/phosphatase" evidence="1">
    <location>
        <begin position="34"/>
        <end position="297"/>
    </location>
</feature>